<dbReference type="Gramene" id="PNW69912">
    <property type="protein sequence ID" value="PNW69912"/>
    <property type="gene ID" value="CHLRE_17g697934v5"/>
</dbReference>
<keyword evidence="5 6" id="KW-0482">Metalloprotease</keyword>
<dbReference type="EMBL" id="CM008978">
    <property type="protein sequence ID" value="PNW69911.1"/>
    <property type="molecule type" value="Genomic_DNA"/>
</dbReference>
<feature type="region of interest" description="Disordered" evidence="7">
    <location>
        <begin position="203"/>
        <end position="224"/>
    </location>
</feature>
<keyword evidence="4 6" id="KW-0378">Hydrolase</keyword>
<organism evidence="8 9">
    <name type="scientific">Chlamydomonas reinhardtii</name>
    <name type="common">Chlamydomonas smithii</name>
    <dbReference type="NCBI Taxonomy" id="3055"/>
    <lineage>
        <taxon>Eukaryota</taxon>
        <taxon>Viridiplantae</taxon>
        <taxon>Chlorophyta</taxon>
        <taxon>core chlorophytes</taxon>
        <taxon>Chlorophyceae</taxon>
        <taxon>CS clade</taxon>
        <taxon>Chlamydomonadales</taxon>
        <taxon>Chlamydomonadaceae</taxon>
        <taxon>Chlamydomonas</taxon>
    </lineage>
</organism>
<reference evidence="8 9" key="1">
    <citation type="journal article" date="2007" name="Science">
        <title>The Chlamydomonas genome reveals the evolution of key animal and plant functions.</title>
        <authorList>
            <person name="Merchant S.S."/>
            <person name="Prochnik S.E."/>
            <person name="Vallon O."/>
            <person name="Harris E.H."/>
            <person name="Karpowicz S.J."/>
            <person name="Witman G.B."/>
            <person name="Terry A."/>
            <person name="Salamov A."/>
            <person name="Fritz-Laylin L.K."/>
            <person name="Marechal-Drouard L."/>
            <person name="Marshall W.F."/>
            <person name="Qu L.H."/>
            <person name="Nelson D.R."/>
            <person name="Sanderfoot A.A."/>
            <person name="Spalding M.H."/>
            <person name="Kapitonov V.V."/>
            <person name="Ren Q."/>
            <person name="Ferris P."/>
            <person name="Lindquist E."/>
            <person name="Shapiro H."/>
            <person name="Lucas S.M."/>
            <person name="Grimwood J."/>
            <person name="Schmutz J."/>
            <person name="Cardol P."/>
            <person name="Cerutti H."/>
            <person name="Chanfreau G."/>
            <person name="Chen C.L."/>
            <person name="Cognat V."/>
            <person name="Croft M.T."/>
            <person name="Dent R."/>
            <person name="Dutcher S."/>
            <person name="Fernandez E."/>
            <person name="Fukuzawa H."/>
            <person name="Gonzalez-Ballester D."/>
            <person name="Gonzalez-Halphen D."/>
            <person name="Hallmann A."/>
            <person name="Hanikenne M."/>
            <person name="Hippler M."/>
            <person name="Inwood W."/>
            <person name="Jabbari K."/>
            <person name="Kalanon M."/>
            <person name="Kuras R."/>
            <person name="Lefebvre P.A."/>
            <person name="Lemaire S.D."/>
            <person name="Lobanov A.V."/>
            <person name="Lohr M."/>
            <person name="Manuell A."/>
            <person name="Meier I."/>
            <person name="Mets L."/>
            <person name="Mittag M."/>
            <person name="Mittelmeier T."/>
            <person name="Moroney J.V."/>
            <person name="Moseley J."/>
            <person name="Napoli C."/>
            <person name="Nedelcu A.M."/>
            <person name="Niyogi K."/>
            <person name="Novoselov S.V."/>
            <person name="Paulsen I.T."/>
            <person name="Pazour G."/>
            <person name="Purton S."/>
            <person name="Ral J.P."/>
            <person name="Riano-Pachon D.M."/>
            <person name="Riekhof W."/>
            <person name="Rymarquis L."/>
            <person name="Schroda M."/>
            <person name="Stern D."/>
            <person name="Umen J."/>
            <person name="Willows R."/>
            <person name="Wilson N."/>
            <person name="Zimmer S.L."/>
            <person name="Allmer J."/>
            <person name="Balk J."/>
            <person name="Bisova K."/>
            <person name="Chen C.J."/>
            <person name="Elias M."/>
            <person name="Gendler K."/>
            <person name="Hauser C."/>
            <person name="Lamb M.R."/>
            <person name="Ledford H."/>
            <person name="Long J.C."/>
            <person name="Minagawa J."/>
            <person name="Page M.D."/>
            <person name="Pan J."/>
            <person name="Pootakham W."/>
            <person name="Roje S."/>
            <person name="Rose A."/>
            <person name="Stahlberg E."/>
            <person name="Terauchi A.M."/>
            <person name="Yang P."/>
            <person name="Ball S."/>
            <person name="Bowler C."/>
            <person name="Dieckmann C.L."/>
            <person name="Gladyshev V.N."/>
            <person name="Green P."/>
            <person name="Jorgensen R."/>
            <person name="Mayfield S."/>
            <person name="Mueller-Roeber B."/>
            <person name="Rajamani S."/>
            <person name="Sayre R.T."/>
            <person name="Brokstein P."/>
            <person name="Dubchak I."/>
            <person name="Goodstein D."/>
            <person name="Hornick L."/>
            <person name="Huang Y.W."/>
            <person name="Jhaveri J."/>
            <person name="Luo Y."/>
            <person name="Martinez D."/>
            <person name="Ngau W.C."/>
            <person name="Otillar B."/>
            <person name="Poliakov A."/>
            <person name="Porter A."/>
            <person name="Szajkowski L."/>
            <person name="Werner G."/>
            <person name="Zhou K."/>
            <person name="Grigoriev I.V."/>
            <person name="Rokhsar D.S."/>
            <person name="Grossman A.R."/>
        </authorList>
    </citation>
    <scope>NUCLEOTIDE SEQUENCE [LARGE SCALE GENOMIC DNA]</scope>
    <source>
        <strain evidence="9">CC-503</strain>
        <strain evidence="8">CC-503 cw92 mt+</strain>
    </source>
</reference>
<reference evidence="8" key="2">
    <citation type="submission" date="2017-07" db="EMBL/GenBank/DDBJ databases">
        <title>WGS assembly of Chlamydomonas reinhardtii.</title>
        <authorList>
            <consortium name="Chlamydomonas Annotation Team"/>
            <consortium name="JGI Annotation Team"/>
            <person name="Merchant S.S."/>
            <person name="Prochnik S.E."/>
            <person name="Vallon O."/>
            <person name="Harris E.H."/>
            <person name="Karpowicz S.J."/>
            <person name="Witman G.B."/>
            <person name="Terry A."/>
            <person name="Salamov A."/>
            <person name="Fritz-Laylin L.K."/>
            <person name="Marechal-Drouard L."/>
            <person name="Marshall W.F."/>
            <person name="Qu L.H."/>
            <person name="Nelson D.R."/>
            <person name="Sanderfoot A.A."/>
            <person name="Spalding M.H."/>
            <person name="Kapitonov V.V."/>
            <person name="Ren Q."/>
            <person name="Ferris P."/>
            <person name="Lindquist E."/>
            <person name="Shapiro H."/>
            <person name="Lucas S.M."/>
            <person name="Grimwood J."/>
            <person name="Schmutz J."/>
            <person name="Grigoriev I.V."/>
            <person name="Rokhsar D.S."/>
        </authorList>
    </citation>
    <scope>NUCLEOTIDE SEQUENCE</scope>
    <source>
        <strain evidence="8">CC-503 cw92 mt+</strain>
    </source>
</reference>
<comment type="similarity">
    <text evidence="1 6">Belongs to the peptidase M76 family.</text>
</comment>
<evidence type="ECO:0000256" key="7">
    <source>
        <dbReference type="SAM" id="MobiDB-lite"/>
    </source>
</evidence>
<evidence type="ECO:0000256" key="2">
    <source>
        <dbReference type="ARBA" id="ARBA00022670"/>
    </source>
</evidence>
<dbReference type="OrthoDB" id="285308at2759"/>
<feature type="compositionally biased region" description="Low complexity" evidence="7">
    <location>
        <begin position="117"/>
        <end position="138"/>
    </location>
</feature>
<dbReference type="AlphaFoldDB" id="A0A2K3CNP6"/>
<gene>
    <name evidence="8" type="ORF">CHLRE_17g697934v5</name>
</gene>
<dbReference type="PANTHER" id="PTHR21711:SF0">
    <property type="entry name" value="MITOCHONDRIAL INNER MEMBRANE PROTEASE ATP23 HOMOLOG"/>
    <property type="match status" value="1"/>
</dbReference>
<accession>A0A2K3CNP6</accession>
<dbReference type="EMBL" id="CM008978">
    <property type="protein sequence ID" value="PNW69912.1"/>
    <property type="molecule type" value="Genomic_DNA"/>
</dbReference>
<dbReference type="InterPro" id="IPR019165">
    <property type="entry name" value="Peptidase_M76_ATP23"/>
</dbReference>
<dbReference type="STRING" id="3055.A0A2K3CNP6"/>
<dbReference type="GO" id="GO:0034982">
    <property type="term" value="P:mitochondrial protein processing"/>
    <property type="evidence" value="ECO:0000318"/>
    <property type="project" value="GO_Central"/>
</dbReference>
<dbReference type="RefSeq" id="XP_001691633.2">
    <property type="nucleotide sequence ID" value="XM_001691581.2"/>
</dbReference>
<dbReference type="GeneID" id="5717359"/>
<evidence type="ECO:0000256" key="5">
    <source>
        <dbReference type="ARBA" id="ARBA00023049"/>
    </source>
</evidence>
<proteinExistence type="inferred from homology"/>
<evidence type="ECO:0000256" key="4">
    <source>
        <dbReference type="ARBA" id="ARBA00022801"/>
    </source>
</evidence>
<dbReference type="GO" id="GO:0004222">
    <property type="term" value="F:metalloendopeptidase activity"/>
    <property type="evidence" value="ECO:0007669"/>
    <property type="project" value="InterPro"/>
</dbReference>
<evidence type="ECO:0000256" key="6">
    <source>
        <dbReference type="RuleBase" id="RU364057"/>
    </source>
</evidence>
<dbReference type="GO" id="GO:0033615">
    <property type="term" value="P:mitochondrial proton-transporting ATP synthase complex assembly"/>
    <property type="evidence" value="ECO:0000318"/>
    <property type="project" value="GO_Central"/>
</dbReference>
<protein>
    <recommendedName>
        <fullName evidence="6">Mitochondrial inner membrane protease ATP23</fullName>
        <ecNumber evidence="6">3.4.24.-</ecNumber>
    </recommendedName>
</protein>
<keyword evidence="3 6" id="KW-0479">Metal-binding</keyword>
<keyword evidence="2 6" id="KW-0645">Protease</keyword>
<evidence type="ECO:0000313" key="9">
    <source>
        <dbReference type="Proteomes" id="UP000006906"/>
    </source>
</evidence>
<dbReference type="GO" id="GO:0005739">
    <property type="term" value="C:mitochondrion"/>
    <property type="evidence" value="ECO:0007669"/>
    <property type="project" value="GOC"/>
</dbReference>
<sequence>MADSGAASGGEPSPLETLSRADVGEAVTAGLSSQPVRTLMQALAELGCPVGRSFFHVMRCDAAVGGGFAPDHGVILCHNRLHTRREVLNAMAHELIHAYDHCRFRASGGLGLPPPQQQQQGLQQQQQQQQQQPIGAAGSGVAAAPAVAAALGGSTGTSTSSTTAGGACGAGVDACQDRNFAWSKCRDGPGLGYTAASRAVAASSGAGSSGSSTRSSSSSSSSGTSGCFSIEGGLDWTNCRNHACTEIRAANLSGDCSLWQELLRGNLPLLPTQWGPQQAACVARRAALSVALNPGGCGGREGAAAVVAEVMHTCLADTAPFEPGEGVARP</sequence>
<dbReference type="PaxDb" id="3055-EDP04741"/>
<dbReference type="Pfam" id="PF09768">
    <property type="entry name" value="Peptidase_M76"/>
    <property type="match status" value="2"/>
</dbReference>
<dbReference type="GO" id="GO:0046872">
    <property type="term" value="F:metal ion binding"/>
    <property type="evidence" value="ECO:0007669"/>
    <property type="project" value="UniProtKB-KW"/>
</dbReference>
<dbReference type="Gramene" id="PNW69911">
    <property type="protein sequence ID" value="PNW69911"/>
    <property type="gene ID" value="CHLRE_17g697934v5"/>
</dbReference>
<feature type="region of interest" description="Disordered" evidence="7">
    <location>
        <begin position="107"/>
        <end position="138"/>
    </location>
</feature>
<keyword evidence="9" id="KW-1185">Reference proteome</keyword>
<evidence type="ECO:0000256" key="3">
    <source>
        <dbReference type="ARBA" id="ARBA00022723"/>
    </source>
</evidence>
<evidence type="ECO:0000256" key="1">
    <source>
        <dbReference type="ARBA" id="ARBA00009915"/>
    </source>
</evidence>
<dbReference type="PANTHER" id="PTHR21711">
    <property type="entry name" value="MITOCHONDRIAL INNER MEMBRANE PROTEASE"/>
    <property type="match status" value="1"/>
</dbReference>
<dbReference type="RefSeq" id="XP_042914315.1">
    <property type="nucleotide sequence ID" value="XM_043071856.1"/>
</dbReference>
<evidence type="ECO:0000313" key="8">
    <source>
        <dbReference type="EMBL" id="PNW69911.1"/>
    </source>
</evidence>
<dbReference type="FunCoup" id="A0A2K3CNP6">
    <property type="interactions" value="1967"/>
</dbReference>
<dbReference type="EC" id="3.4.24.-" evidence="6"/>
<dbReference type="Proteomes" id="UP000006906">
    <property type="component" value="Chromosome 17"/>
</dbReference>
<name>A0A2K3CNP6_CHLRE</name>
<dbReference type="KEGG" id="cre:CHLRE_17g697934v5"/>